<evidence type="ECO:0000313" key="3">
    <source>
        <dbReference type="Proteomes" id="UP000276133"/>
    </source>
</evidence>
<feature type="region of interest" description="Disordered" evidence="1">
    <location>
        <begin position="25"/>
        <end position="45"/>
    </location>
</feature>
<feature type="compositionally biased region" description="Basic and acidic residues" evidence="1">
    <location>
        <begin position="36"/>
        <end position="45"/>
    </location>
</feature>
<comment type="caution">
    <text evidence="2">The sequence shown here is derived from an EMBL/GenBank/DDBJ whole genome shotgun (WGS) entry which is preliminary data.</text>
</comment>
<dbReference type="Proteomes" id="UP000276133">
    <property type="component" value="Unassembled WGS sequence"/>
</dbReference>
<organism evidence="2 3">
    <name type="scientific">Brachionus plicatilis</name>
    <name type="common">Marine rotifer</name>
    <name type="synonym">Brachionus muelleri</name>
    <dbReference type="NCBI Taxonomy" id="10195"/>
    <lineage>
        <taxon>Eukaryota</taxon>
        <taxon>Metazoa</taxon>
        <taxon>Spiralia</taxon>
        <taxon>Gnathifera</taxon>
        <taxon>Rotifera</taxon>
        <taxon>Eurotatoria</taxon>
        <taxon>Monogononta</taxon>
        <taxon>Pseudotrocha</taxon>
        <taxon>Ploima</taxon>
        <taxon>Brachionidae</taxon>
        <taxon>Brachionus</taxon>
    </lineage>
</organism>
<sequence length="101" mass="11817">MENKLHKMKDVMDQREHMCDTYRKRIKGNGANPPHSPKEMKQSKKNTYEKIEKFEDMSLKATDDLAVKAKFIISSSPRVPRSGTHSKNCYVMNWIKLSIFI</sequence>
<protein>
    <submittedName>
        <fullName evidence="2">Uncharacterized protein</fullName>
    </submittedName>
</protein>
<accession>A0A3M7RDT9</accession>
<gene>
    <name evidence="2" type="ORF">BpHYR1_006066</name>
</gene>
<evidence type="ECO:0000313" key="2">
    <source>
        <dbReference type="EMBL" id="RNA21418.1"/>
    </source>
</evidence>
<proteinExistence type="predicted"/>
<reference evidence="2 3" key="1">
    <citation type="journal article" date="2018" name="Sci. Rep.">
        <title>Genomic signatures of local adaptation to the degree of environmental predictability in rotifers.</title>
        <authorList>
            <person name="Franch-Gras L."/>
            <person name="Hahn C."/>
            <person name="Garcia-Roger E.M."/>
            <person name="Carmona M.J."/>
            <person name="Serra M."/>
            <person name="Gomez A."/>
        </authorList>
    </citation>
    <scope>NUCLEOTIDE SEQUENCE [LARGE SCALE GENOMIC DNA]</scope>
    <source>
        <strain evidence="2">HYR1</strain>
    </source>
</reference>
<name>A0A3M7RDT9_BRAPC</name>
<keyword evidence="3" id="KW-1185">Reference proteome</keyword>
<dbReference type="EMBL" id="REGN01003664">
    <property type="protein sequence ID" value="RNA21418.1"/>
    <property type="molecule type" value="Genomic_DNA"/>
</dbReference>
<evidence type="ECO:0000256" key="1">
    <source>
        <dbReference type="SAM" id="MobiDB-lite"/>
    </source>
</evidence>
<dbReference type="AlphaFoldDB" id="A0A3M7RDT9"/>